<feature type="compositionally biased region" description="Acidic residues" evidence="1">
    <location>
        <begin position="756"/>
        <end position="765"/>
    </location>
</feature>
<gene>
    <name evidence="2" type="ORF">C0Q70_07189</name>
</gene>
<keyword evidence="3" id="KW-1185">Reference proteome</keyword>
<dbReference type="AlphaFoldDB" id="A0A2T7PED9"/>
<proteinExistence type="predicted"/>
<dbReference type="OrthoDB" id="6149346at2759"/>
<sequence length="799" mass="89597">MWSLRYVEHVTLLAPNALPAPTELRVVLDGVSIPFAEYTKQFTRNFYPEYRDQTIVIPPLTFYDRNSTLKNFKETASLNDRQISVLENDSLLRGVEAEHRVLRRLKALVDREDWKVAIISSAKFENYLNKLDKNLTPEDVRNGEQERRVKIVLDKVVDQMEREVTNARHVLSDLSPPISVVMALPCLPRHLLTSVFQKHPNLKQKLEKIVLMDYWAACLCVEELPPFASKRTTRLSSDKRETAGAGLSSDDGETADLVSHSSLGIEELSSDNKGTAKQSNADTESACAVDMGESGKGGTGDALSLWFKDWGQKRKESSNTDTGLSEDQYLEIVGRRSKSEGRIEVRVMPEAVAEVNARFRALILHKFQSDLLLSSSSRVYMYGVMGSGKSVMLTLRARYWLAQGCNVVIINVSYDVEGSPIGYALLHAVNERLDASNINKEAVIVNIRLTTFDPQAFLDTLTRLIPESERETTNFCVDEVYAKYHPIFECLTEKFSQSEIWAAGLEGVNAPSGFEQVEMKKVLRCPPTVQRVLKFMDYSGDRTPHYTTCGVEAGLPAEGPVPKFIFHEKHPFSREVAFPLQCEDCAMEVLTFLRQKLGLAPACTTDSTVELDSSRDTSLATEQPMSAMELATNGPASLSIQDIVILCKDSEKEDIYSRVDEVYKLDTDRYERFNDTLDQSVFVGTLREGGYPVRTVRSSSSGELAENDEDAITASWVNPASGLEWAVVLYMPGDPARGPEDDGLSGNEFMARSGEDQFEGEDQLDSDLRETRRRMTKRDCEYLFWSASRCTAQLIVMVP</sequence>
<name>A0A2T7PED9_POMCA</name>
<organism evidence="2 3">
    <name type="scientific">Pomacea canaliculata</name>
    <name type="common">Golden apple snail</name>
    <dbReference type="NCBI Taxonomy" id="400727"/>
    <lineage>
        <taxon>Eukaryota</taxon>
        <taxon>Metazoa</taxon>
        <taxon>Spiralia</taxon>
        <taxon>Lophotrochozoa</taxon>
        <taxon>Mollusca</taxon>
        <taxon>Gastropoda</taxon>
        <taxon>Caenogastropoda</taxon>
        <taxon>Architaenioglossa</taxon>
        <taxon>Ampullarioidea</taxon>
        <taxon>Ampullariidae</taxon>
        <taxon>Pomacea</taxon>
    </lineage>
</organism>
<reference evidence="2 3" key="1">
    <citation type="submission" date="2018-04" db="EMBL/GenBank/DDBJ databases">
        <title>The genome of golden apple snail Pomacea canaliculata provides insight into stress tolerance and invasive adaptation.</title>
        <authorList>
            <person name="Liu C."/>
            <person name="Liu B."/>
            <person name="Ren Y."/>
            <person name="Zhang Y."/>
            <person name="Wang H."/>
            <person name="Li S."/>
            <person name="Jiang F."/>
            <person name="Yin L."/>
            <person name="Zhang G."/>
            <person name="Qian W."/>
            <person name="Fan W."/>
        </authorList>
    </citation>
    <scope>NUCLEOTIDE SEQUENCE [LARGE SCALE GENOMIC DNA]</scope>
    <source>
        <strain evidence="2">SZHN2017</strain>
        <tissue evidence="2">Muscle</tissue>
    </source>
</reference>
<evidence type="ECO:0000313" key="3">
    <source>
        <dbReference type="Proteomes" id="UP000245119"/>
    </source>
</evidence>
<evidence type="ECO:0000313" key="2">
    <source>
        <dbReference type="EMBL" id="PVD31771.1"/>
    </source>
</evidence>
<feature type="region of interest" description="Disordered" evidence="1">
    <location>
        <begin position="268"/>
        <end position="298"/>
    </location>
</feature>
<protein>
    <submittedName>
        <fullName evidence="2">Uncharacterized protein</fullName>
    </submittedName>
</protein>
<feature type="region of interest" description="Disordered" evidence="1">
    <location>
        <begin position="231"/>
        <end position="254"/>
    </location>
</feature>
<feature type="region of interest" description="Disordered" evidence="1">
    <location>
        <begin position="737"/>
        <end position="765"/>
    </location>
</feature>
<comment type="caution">
    <text evidence="2">The sequence shown here is derived from an EMBL/GenBank/DDBJ whole genome shotgun (WGS) entry which is preliminary data.</text>
</comment>
<feature type="compositionally biased region" description="Polar residues" evidence="1">
    <location>
        <begin position="271"/>
        <end position="283"/>
    </location>
</feature>
<dbReference type="Proteomes" id="UP000245119">
    <property type="component" value="Linkage Group LG4"/>
</dbReference>
<accession>A0A2T7PED9</accession>
<dbReference type="EMBL" id="PZQS01000004">
    <property type="protein sequence ID" value="PVD31771.1"/>
    <property type="molecule type" value="Genomic_DNA"/>
</dbReference>
<evidence type="ECO:0000256" key="1">
    <source>
        <dbReference type="SAM" id="MobiDB-lite"/>
    </source>
</evidence>